<evidence type="ECO:0008006" key="3">
    <source>
        <dbReference type="Google" id="ProtNLM"/>
    </source>
</evidence>
<dbReference type="eggNOG" id="KOG4585">
    <property type="taxonomic scope" value="Eukaryota"/>
</dbReference>
<name>A0A1D6KPL1_MAIZE</name>
<feature type="region of interest" description="Disordered" evidence="1">
    <location>
        <begin position="196"/>
        <end position="256"/>
    </location>
</feature>
<organism evidence="2">
    <name type="scientific">Zea mays</name>
    <name type="common">Maize</name>
    <dbReference type="NCBI Taxonomy" id="4577"/>
    <lineage>
        <taxon>Eukaryota</taxon>
        <taxon>Viridiplantae</taxon>
        <taxon>Streptophyta</taxon>
        <taxon>Embryophyta</taxon>
        <taxon>Tracheophyta</taxon>
        <taxon>Spermatophyta</taxon>
        <taxon>Magnoliopsida</taxon>
        <taxon>Liliopsida</taxon>
        <taxon>Poales</taxon>
        <taxon>Poaceae</taxon>
        <taxon>PACMAD clade</taxon>
        <taxon>Panicoideae</taxon>
        <taxon>Andropogonodae</taxon>
        <taxon>Andropogoneae</taxon>
        <taxon>Tripsacinae</taxon>
        <taxon>Zea</taxon>
    </lineage>
</organism>
<reference evidence="2" key="1">
    <citation type="submission" date="2015-12" db="EMBL/GenBank/DDBJ databases">
        <title>Update maize B73 reference genome by single molecule sequencing technologies.</title>
        <authorList>
            <consortium name="Maize Genome Sequencing Project"/>
            <person name="Ware D."/>
        </authorList>
    </citation>
    <scope>NUCLEOTIDE SEQUENCE [LARGE SCALE GENOMIC DNA]</scope>
    <source>
        <tissue evidence="2">Seedling</tissue>
    </source>
</reference>
<feature type="compositionally biased region" description="Acidic residues" evidence="1">
    <location>
        <begin position="200"/>
        <end position="211"/>
    </location>
</feature>
<proteinExistence type="predicted"/>
<gene>
    <name evidence="2" type="ORF">ZEAMMB73_Zm00001d032269</name>
</gene>
<dbReference type="PANTHER" id="PTHR47906">
    <property type="entry name" value="OSJNBB0050O03.9 PROTEIN-RELATED"/>
    <property type="match status" value="1"/>
</dbReference>
<dbReference type="PaxDb" id="4577-GRMZM2G467848_P01"/>
<feature type="compositionally biased region" description="Acidic residues" evidence="1">
    <location>
        <begin position="220"/>
        <end position="229"/>
    </location>
</feature>
<dbReference type="OMA" id="DNCTRER"/>
<dbReference type="PANTHER" id="PTHR47906:SF5">
    <property type="entry name" value="OS05G0118600 PROTEIN"/>
    <property type="match status" value="1"/>
</dbReference>
<accession>A0A1D6KPL1</accession>
<evidence type="ECO:0000256" key="1">
    <source>
        <dbReference type="SAM" id="MobiDB-lite"/>
    </source>
</evidence>
<evidence type="ECO:0000313" key="2">
    <source>
        <dbReference type="EMBL" id="ONM04742.1"/>
    </source>
</evidence>
<sequence>MVAAPVAIVPGCHGPWVAVVPLGGQDASACTNFLDADFRTKIDMGKGKDKVDGDNCTRERTILWDEDQTKFMLGWYMDFIKDQHAGFKVKKQHHFKCAESLNRQFNMGVTATQVERHFRHYKENWKFIATALNKSGNTFDTTRSMVIISESEKEKLKDRARRLLSKPIKFFNEMQELFLDSSADGSLAMDATTCLNESQPVDDNDNDDDICNDVSNYGQPEDDLGDDSDTLPSPKIPSQVIDQSSSSSGIKRPRGDAIPVKRDVRPRSRMAKIGDEINTTLMDLRNELKQPPPPPIIPSLNSDAELWQRLEKMTLTTDQKLIVGTFLASKDQKGMRGFLSASAETTFQSWVFKFLSDSTLL</sequence>
<protein>
    <recommendedName>
        <fullName evidence="3">Myb/SANT-like domain-containing protein</fullName>
    </recommendedName>
</protein>
<dbReference type="InParanoid" id="A0A1D6KPL1"/>
<dbReference type="AlphaFoldDB" id="A0A1D6KPL1"/>
<dbReference type="EMBL" id="CM007647">
    <property type="protein sequence ID" value="ONM04742.1"/>
    <property type="molecule type" value="Genomic_DNA"/>
</dbReference>
<dbReference type="ExpressionAtlas" id="A0A1D6KPL1">
    <property type="expression patterns" value="baseline and differential"/>
</dbReference>